<dbReference type="HAMAP" id="MF_00719">
    <property type="entry name" value="CobS"/>
    <property type="match status" value="1"/>
</dbReference>
<evidence type="ECO:0000313" key="21">
    <source>
        <dbReference type="Proteomes" id="UP000032900"/>
    </source>
</evidence>
<evidence type="ECO:0000256" key="1">
    <source>
        <dbReference type="ARBA" id="ARBA00001946"/>
    </source>
</evidence>
<comment type="caution">
    <text evidence="19">Lacks conserved residue(s) required for the propagation of feature annotation.</text>
</comment>
<keyword evidence="8 19" id="KW-0169">Cobalamin biosynthesis</keyword>
<organism evidence="20 21">
    <name type="scientific">Geofilum rubicundum JCM 15548</name>
    <dbReference type="NCBI Taxonomy" id="1236989"/>
    <lineage>
        <taxon>Bacteria</taxon>
        <taxon>Pseudomonadati</taxon>
        <taxon>Bacteroidota</taxon>
        <taxon>Bacteroidia</taxon>
        <taxon>Marinilabiliales</taxon>
        <taxon>Marinilabiliaceae</taxon>
        <taxon>Geofilum</taxon>
    </lineage>
</organism>
<dbReference type="GO" id="GO:0051073">
    <property type="term" value="F:adenosylcobinamide-GDP ribazoletransferase activity"/>
    <property type="evidence" value="ECO:0007669"/>
    <property type="project" value="UniProtKB-UniRule"/>
</dbReference>
<evidence type="ECO:0000256" key="18">
    <source>
        <dbReference type="ARBA" id="ARBA00049504"/>
    </source>
</evidence>
<comment type="subcellular location">
    <subcellularLocation>
        <location evidence="2 19">Cell membrane</location>
        <topology evidence="2 19">Multi-pass membrane protein</topology>
    </subcellularLocation>
</comment>
<evidence type="ECO:0000256" key="4">
    <source>
        <dbReference type="ARBA" id="ARBA00010561"/>
    </source>
</evidence>
<keyword evidence="7 19" id="KW-1003">Cell membrane</keyword>
<dbReference type="PANTHER" id="PTHR34148:SF1">
    <property type="entry name" value="ADENOSYLCOBINAMIDE-GDP RIBAZOLETRANSFERASE"/>
    <property type="match status" value="1"/>
</dbReference>
<evidence type="ECO:0000256" key="5">
    <source>
        <dbReference type="ARBA" id="ARBA00013200"/>
    </source>
</evidence>
<comment type="cofactor">
    <cofactor evidence="1 19">
        <name>Mg(2+)</name>
        <dbReference type="ChEBI" id="CHEBI:18420"/>
    </cofactor>
</comment>
<evidence type="ECO:0000256" key="11">
    <source>
        <dbReference type="ARBA" id="ARBA00022842"/>
    </source>
</evidence>
<evidence type="ECO:0000256" key="17">
    <source>
        <dbReference type="ARBA" id="ARBA00048623"/>
    </source>
</evidence>
<dbReference type="InterPro" id="IPR003805">
    <property type="entry name" value="CobS"/>
</dbReference>
<evidence type="ECO:0000256" key="19">
    <source>
        <dbReference type="HAMAP-Rule" id="MF_00719"/>
    </source>
</evidence>
<evidence type="ECO:0000256" key="14">
    <source>
        <dbReference type="ARBA" id="ARBA00025228"/>
    </source>
</evidence>
<keyword evidence="12 19" id="KW-1133">Transmembrane helix</keyword>
<evidence type="ECO:0000256" key="12">
    <source>
        <dbReference type="ARBA" id="ARBA00022989"/>
    </source>
</evidence>
<feature type="transmembrane region" description="Helical" evidence="19">
    <location>
        <begin position="58"/>
        <end position="76"/>
    </location>
</feature>
<evidence type="ECO:0000256" key="10">
    <source>
        <dbReference type="ARBA" id="ARBA00022692"/>
    </source>
</evidence>
<keyword evidence="13 19" id="KW-0472">Membrane</keyword>
<evidence type="ECO:0000256" key="16">
    <source>
        <dbReference type="ARBA" id="ARBA00032853"/>
    </source>
</evidence>
<evidence type="ECO:0000256" key="13">
    <source>
        <dbReference type="ARBA" id="ARBA00023136"/>
    </source>
</evidence>
<dbReference type="GO" id="GO:0008818">
    <property type="term" value="F:cobalamin 5'-phosphate synthase activity"/>
    <property type="evidence" value="ECO:0007669"/>
    <property type="project" value="UniProtKB-UniRule"/>
</dbReference>
<proteinExistence type="inferred from homology"/>
<sequence length="162" mass="17809">MHTFLTALMFFTRIPVPATLPYSKELLNKALRFFPLVGGIVGGIGAGSLWLGLLVFPFPLALLLSMLVTIFVTGAFHEDGFADFCDGYGGGLTKEKVLEIMKDSRLGTYGTIGLTAMLATKFMALSYLSVPHIFLVMITAHIISRFVPVLLVYTTPYIRRMP</sequence>
<comment type="catalytic activity">
    <reaction evidence="18 19">
        <text>alpha-ribazole 5'-phosphate + adenosylcob(III)inamide-GDP = adenosylcob(III)alamin 5'-phosphate + GMP + H(+)</text>
        <dbReference type="Rhea" id="RHEA:23560"/>
        <dbReference type="ChEBI" id="CHEBI:15378"/>
        <dbReference type="ChEBI" id="CHEBI:57918"/>
        <dbReference type="ChEBI" id="CHEBI:58115"/>
        <dbReference type="ChEBI" id="CHEBI:60487"/>
        <dbReference type="ChEBI" id="CHEBI:60493"/>
        <dbReference type="EC" id="2.7.8.26"/>
    </reaction>
</comment>
<keyword evidence="10 19" id="KW-0812">Transmembrane</keyword>
<evidence type="ECO:0000256" key="8">
    <source>
        <dbReference type="ARBA" id="ARBA00022573"/>
    </source>
</evidence>
<comment type="pathway">
    <text evidence="3 19">Cofactor biosynthesis; adenosylcobalamin biosynthesis; adenosylcobalamin from cob(II)yrinate a,c-diamide: step 7/7.</text>
</comment>
<dbReference type="EMBL" id="BAZW01000001">
    <property type="protein sequence ID" value="GAO28075.1"/>
    <property type="molecule type" value="Genomic_DNA"/>
</dbReference>
<dbReference type="PANTHER" id="PTHR34148">
    <property type="entry name" value="ADENOSYLCOBINAMIDE-GDP RIBAZOLETRANSFERASE"/>
    <property type="match status" value="1"/>
</dbReference>
<evidence type="ECO:0000256" key="3">
    <source>
        <dbReference type="ARBA" id="ARBA00004663"/>
    </source>
</evidence>
<feature type="transmembrane region" description="Helical" evidence="19">
    <location>
        <begin position="133"/>
        <end position="153"/>
    </location>
</feature>
<comment type="similarity">
    <text evidence="4 19">Belongs to the CobS family.</text>
</comment>
<comment type="catalytic activity">
    <reaction evidence="17 19">
        <text>alpha-ribazole + adenosylcob(III)inamide-GDP = adenosylcob(III)alamin + GMP + H(+)</text>
        <dbReference type="Rhea" id="RHEA:16049"/>
        <dbReference type="ChEBI" id="CHEBI:10329"/>
        <dbReference type="ChEBI" id="CHEBI:15378"/>
        <dbReference type="ChEBI" id="CHEBI:18408"/>
        <dbReference type="ChEBI" id="CHEBI:58115"/>
        <dbReference type="ChEBI" id="CHEBI:60487"/>
        <dbReference type="EC" id="2.7.8.26"/>
    </reaction>
</comment>
<dbReference type="GO" id="GO:0009236">
    <property type="term" value="P:cobalamin biosynthetic process"/>
    <property type="evidence" value="ECO:0007669"/>
    <property type="project" value="UniProtKB-UniRule"/>
</dbReference>
<gene>
    <name evidence="19" type="primary">cobS</name>
    <name evidence="20" type="ORF">JCM15548_135</name>
</gene>
<dbReference type="Pfam" id="PF02654">
    <property type="entry name" value="CobS"/>
    <property type="match status" value="1"/>
</dbReference>
<evidence type="ECO:0000256" key="9">
    <source>
        <dbReference type="ARBA" id="ARBA00022679"/>
    </source>
</evidence>
<evidence type="ECO:0000256" key="7">
    <source>
        <dbReference type="ARBA" id="ARBA00022475"/>
    </source>
</evidence>
<accession>A0A0E9LT95</accession>
<dbReference type="UniPathway" id="UPA00148">
    <property type="reaction ID" value="UER00238"/>
</dbReference>
<evidence type="ECO:0000256" key="6">
    <source>
        <dbReference type="ARBA" id="ARBA00015850"/>
    </source>
</evidence>
<keyword evidence="9 19" id="KW-0808">Transferase</keyword>
<comment type="function">
    <text evidence="14 19">Joins adenosylcobinamide-GDP and alpha-ribazole to generate adenosylcobalamin (Ado-cobalamin). Also synthesizes adenosylcobalamin 5'-phosphate from adenosylcobinamide-GDP and alpha-ribazole 5'-phosphate.</text>
</comment>
<comment type="caution">
    <text evidence="20">The sequence shown here is derived from an EMBL/GenBank/DDBJ whole genome shotgun (WGS) entry which is preliminary data.</text>
</comment>
<dbReference type="EC" id="2.7.8.26" evidence="5 19"/>
<evidence type="ECO:0000256" key="15">
    <source>
        <dbReference type="ARBA" id="ARBA00032605"/>
    </source>
</evidence>
<dbReference type="AlphaFoldDB" id="A0A0E9LT95"/>
<name>A0A0E9LT95_9BACT</name>
<dbReference type="GO" id="GO:0005886">
    <property type="term" value="C:plasma membrane"/>
    <property type="evidence" value="ECO:0007669"/>
    <property type="project" value="UniProtKB-SubCell"/>
</dbReference>
<dbReference type="Proteomes" id="UP000032900">
    <property type="component" value="Unassembled WGS sequence"/>
</dbReference>
<evidence type="ECO:0000313" key="20">
    <source>
        <dbReference type="EMBL" id="GAO28075.1"/>
    </source>
</evidence>
<keyword evidence="21" id="KW-1185">Reference proteome</keyword>
<dbReference type="STRING" id="1236989.JCM15548_135"/>
<keyword evidence="11 19" id="KW-0460">Magnesium</keyword>
<protein>
    <recommendedName>
        <fullName evidence="6 19">Adenosylcobinamide-GDP ribazoletransferase</fullName>
        <ecNumber evidence="5 19">2.7.8.26</ecNumber>
    </recommendedName>
    <alternativeName>
        <fullName evidence="16 19">Cobalamin synthase</fullName>
    </alternativeName>
    <alternativeName>
        <fullName evidence="15 19">Cobalamin-5'-phosphate synthase</fullName>
    </alternativeName>
</protein>
<dbReference type="OrthoDB" id="9794626at2"/>
<reference evidence="20 21" key="1">
    <citation type="journal article" date="2015" name="Microbes Environ.">
        <title>Distribution and evolution of nitrogen fixation genes in the phylum bacteroidetes.</title>
        <authorList>
            <person name="Inoue J."/>
            <person name="Oshima K."/>
            <person name="Suda W."/>
            <person name="Sakamoto M."/>
            <person name="Iino T."/>
            <person name="Noda S."/>
            <person name="Hongoh Y."/>
            <person name="Hattori M."/>
            <person name="Ohkuma M."/>
        </authorList>
    </citation>
    <scope>NUCLEOTIDE SEQUENCE [LARGE SCALE GENOMIC DNA]</scope>
    <source>
        <strain evidence="20">JCM 15548</strain>
    </source>
</reference>
<evidence type="ECO:0000256" key="2">
    <source>
        <dbReference type="ARBA" id="ARBA00004651"/>
    </source>
</evidence>
<dbReference type="RefSeq" id="WP_062121980.1">
    <property type="nucleotide sequence ID" value="NZ_BAZW01000001.1"/>
</dbReference>
<feature type="transmembrane region" description="Helical" evidence="19">
    <location>
        <begin position="33"/>
        <end position="52"/>
    </location>
</feature>